<evidence type="ECO:0000256" key="2">
    <source>
        <dbReference type="ARBA" id="ARBA00022741"/>
    </source>
</evidence>
<proteinExistence type="predicted"/>
<evidence type="ECO:0000256" key="4">
    <source>
        <dbReference type="ARBA" id="ARBA00022967"/>
    </source>
</evidence>
<keyword evidence="3 7" id="KW-0067">ATP-binding</keyword>
<gene>
    <name evidence="7" type="ORF">SAMN05421771_3341</name>
</gene>
<evidence type="ECO:0000313" key="7">
    <source>
        <dbReference type="EMBL" id="SFS18093.1"/>
    </source>
</evidence>
<keyword evidence="1" id="KW-0813">Transport</keyword>
<dbReference type="Pfam" id="PF00005">
    <property type="entry name" value="ABC_tran"/>
    <property type="match status" value="1"/>
</dbReference>
<dbReference type="GO" id="GO:0005524">
    <property type="term" value="F:ATP binding"/>
    <property type="evidence" value="ECO:0007669"/>
    <property type="project" value="UniProtKB-KW"/>
</dbReference>
<dbReference type="InterPro" id="IPR027417">
    <property type="entry name" value="P-loop_NTPase"/>
</dbReference>
<dbReference type="STRING" id="474950.SAMN05421771_3341"/>
<reference evidence="7 8" key="1">
    <citation type="submission" date="2016-10" db="EMBL/GenBank/DDBJ databases">
        <authorList>
            <person name="de Groot N.N."/>
        </authorList>
    </citation>
    <scope>NUCLEOTIDE SEQUENCE [LARGE SCALE GENOMIC DNA]</scope>
    <source>
        <strain evidence="7 8">DSM 21001</strain>
    </source>
</reference>
<comment type="function">
    <text evidence="5">Part of the ABC transporter complex HmuTUV involved in hemin import. Responsible for energy coupling to the transport system.</text>
</comment>
<dbReference type="PANTHER" id="PTHR42794">
    <property type="entry name" value="HEMIN IMPORT ATP-BINDING PROTEIN HMUV"/>
    <property type="match status" value="1"/>
</dbReference>
<dbReference type="EMBL" id="FOZL01000001">
    <property type="protein sequence ID" value="SFS18093.1"/>
    <property type="molecule type" value="Genomic_DNA"/>
</dbReference>
<keyword evidence="8" id="KW-1185">Reference proteome</keyword>
<protein>
    <submittedName>
        <fullName evidence="7">Iron complex transport system ATP-binding protein</fullName>
    </submittedName>
</protein>
<sequence>MTPIMSVDAVSFNYAGRSILDHLSFTLTERTSAALIGPNGVGKTTLLRILAGTLLPTSGSVRLDGVPIASYAAKARAQRIAMVPQQLDVPFAFTVEQVVEQGRTPYLGRLRGFTMTDRKAVDRALSLADVSGLRNRIFNELSGGERQRVKVALGLAQEPRLLLLDEPTQNLDIGRQVELIDLLHQLNAEGITVFASIHDLHLVTHNFSHVLLMAPDCKVTQGAPADVMTPRHLSEAFDCDPARHPLLMGAAR</sequence>
<name>A0A1I6MQU7_9BACT</name>
<evidence type="ECO:0000256" key="1">
    <source>
        <dbReference type="ARBA" id="ARBA00022448"/>
    </source>
</evidence>
<dbReference type="SMART" id="SM00382">
    <property type="entry name" value="AAA"/>
    <property type="match status" value="1"/>
</dbReference>
<dbReference type="PANTHER" id="PTHR42794:SF1">
    <property type="entry name" value="HEMIN IMPORT ATP-BINDING PROTEIN HMUV"/>
    <property type="match status" value="1"/>
</dbReference>
<feature type="domain" description="ABC transporter" evidence="6">
    <location>
        <begin position="5"/>
        <end position="240"/>
    </location>
</feature>
<keyword evidence="4" id="KW-1278">Translocase</keyword>
<dbReference type="PROSITE" id="PS00211">
    <property type="entry name" value="ABC_TRANSPORTER_1"/>
    <property type="match status" value="1"/>
</dbReference>
<dbReference type="InterPro" id="IPR017871">
    <property type="entry name" value="ABC_transporter-like_CS"/>
</dbReference>
<dbReference type="FunFam" id="3.40.50.300:FF:000134">
    <property type="entry name" value="Iron-enterobactin ABC transporter ATP-binding protein"/>
    <property type="match status" value="1"/>
</dbReference>
<dbReference type="OrthoDB" id="9799337at2"/>
<dbReference type="InterPro" id="IPR003439">
    <property type="entry name" value="ABC_transporter-like_ATP-bd"/>
</dbReference>
<dbReference type="GO" id="GO:0016887">
    <property type="term" value="F:ATP hydrolysis activity"/>
    <property type="evidence" value="ECO:0007669"/>
    <property type="project" value="InterPro"/>
</dbReference>
<keyword evidence="2" id="KW-0547">Nucleotide-binding</keyword>
<organism evidence="7 8">
    <name type="scientific">Granulicella pectinivorans</name>
    <dbReference type="NCBI Taxonomy" id="474950"/>
    <lineage>
        <taxon>Bacteria</taxon>
        <taxon>Pseudomonadati</taxon>
        <taxon>Acidobacteriota</taxon>
        <taxon>Terriglobia</taxon>
        <taxon>Terriglobales</taxon>
        <taxon>Acidobacteriaceae</taxon>
        <taxon>Granulicella</taxon>
    </lineage>
</organism>
<dbReference type="Gene3D" id="3.40.50.300">
    <property type="entry name" value="P-loop containing nucleotide triphosphate hydrolases"/>
    <property type="match status" value="1"/>
</dbReference>
<dbReference type="PROSITE" id="PS50893">
    <property type="entry name" value="ABC_TRANSPORTER_2"/>
    <property type="match status" value="1"/>
</dbReference>
<dbReference type="SUPFAM" id="SSF52540">
    <property type="entry name" value="P-loop containing nucleoside triphosphate hydrolases"/>
    <property type="match status" value="1"/>
</dbReference>
<dbReference type="AlphaFoldDB" id="A0A1I6MQU7"/>
<evidence type="ECO:0000313" key="8">
    <source>
        <dbReference type="Proteomes" id="UP000199024"/>
    </source>
</evidence>
<dbReference type="RefSeq" id="WP_089840791.1">
    <property type="nucleotide sequence ID" value="NZ_FOZL01000001.1"/>
</dbReference>
<evidence type="ECO:0000256" key="3">
    <source>
        <dbReference type="ARBA" id="ARBA00022840"/>
    </source>
</evidence>
<evidence type="ECO:0000256" key="5">
    <source>
        <dbReference type="ARBA" id="ARBA00037066"/>
    </source>
</evidence>
<dbReference type="InterPro" id="IPR003593">
    <property type="entry name" value="AAA+_ATPase"/>
</dbReference>
<dbReference type="Proteomes" id="UP000199024">
    <property type="component" value="Unassembled WGS sequence"/>
</dbReference>
<accession>A0A1I6MQU7</accession>
<evidence type="ECO:0000259" key="6">
    <source>
        <dbReference type="PROSITE" id="PS50893"/>
    </source>
</evidence>